<feature type="chain" id="PRO_5012842721" description="lysozyme" evidence="10">
    <location>
        <begin position="20"/>
        <end position="152"/>
    </location>
</feature>
<dbReference type="GO" id="GO:0031640">
    <property type="term" value="P:killing of cells of another organism"/>
    <property type="evidence" value="ECO:0007669"/>
    <property type="project" value="UniProtKB-KW"/>
</dbReference>
<feature type="domain" description="Glycosyl hydrolases family 22 (GH22)" evidence="11">
    <location>
        <begin position="96"/>
        <end position="114"/>
    </location>
</feature>
<keyword evidence="7" id="KW-1015">Disulfide bond</keyword>
<dbReference type="PRINTS" id="PR00135">
    <property type="entry name" value="LYZLACT"/>
</dbReference>
<dbReference type="InterPro" id="IPR001916">
    <property type="entry name" value="Glyco_hydro_22"/>
</dbReference>
<dbReference type="SUPFAM" id="SSF53955">
    <property type="entry name" value="Lysozyme-like"/>
    <property type="match status" value="1"/>
</dbReference>
<dbReference type="GO" id="GO:0003796">
    <property type="term" value="F:lysozyme activity"/>
    <property type="evidence" value="ECO:0007669"/>
    <property type="project" value="UniProtKB-EC"/>
</dbReference>
<evidence type="ECO:0000256" key="1">
    <source>
        <dbReference type="ARBA" id="ARBA00000632"/>
    </source>
</evidence>
<dbReference type="PANTHER" id="PTHR11407:SF28">
    <property type="entry name" value="LYSOZYME C"/>
    <property type="match status" value="1"/>
</dbReference>
<keyword evidence="10" id="KW-0732">Signal</keyword>
<organism evidence="12">
    <name type="scientific">Andrias davidianus</name>
    <name type="common">Chinese giant salamander</name>
    <name type="synonym">Sieboldia davidiana</name>
    <dbReference type="NCBI Taxonomy" id="141262"/>
    <lineage>
        <taxon>Eukaryota</taxon>
        <taxon>Metazoa</taxon>
        <taxon>Chordata</taxon>
        <taxon>Craniata</taxon>
        <taxon>Vertebrata</taxon>
        <taxon>Euteleostomi</taxon>
        <taxon>Amphibia</taxon>
        <taxon>Batrachia</taxon>
        <taxon>Caudata</taxon>
        <taxon>Cryptobranchoidea</taxon>
        <taxon>Cryptobranchidae</taxon>
        <taxon>Andrias</taxon>
    </lineage>
</organism>
<dbReference type="CDD" id="cd16897">
    <property type="entry name" value="LYZ_C"/>
    <property type="match status" value="1"/>
</dbReference>
<evidence type="ECO:0000256" key="4">
    <source>
        <dbReference type="ARBA" id="ARBA00022529"/>
    </source>
</evidence>
<dbReference type="SMART" id="SM00263">
    <property type="entry name" value="LYZ1"/>
    <property type="match status" value="1"/>
</dbReference>
<evidence type="ECO:0000256" key="8">
    <source>
        <dbReference type="ARBA" id="ARBA00023295"/>
    </source>
</evidence>
<dbReference type="PROSITE" id="PS00128">
    <property type="entry name" value="GLYCOSYL_HYDROL_F22_1"/>
    <property type="match status" value="1"/>
</dbReference>
<dbReference type="InterPro" id="IPR019799">
    <property type="entry name" value="Glyco_hydro_22_CS"/>
</dbReference>
<dbReference type="EC" id="3.2.1.17" evidence="3"/>
<dbReference type="GO" id="GO:0042742">
    <property type="term" value="P:defense response to bacterium"/>
    <property type="evidence" value="ECO:0007669"/>
    <property type="project" value="UniProtKB-KW"/>
</dbReference>
<name>A0A1S6WMU1_ANDDA</name>
<proteinExistence type="evidence at transcript level"/>
<dbReference type="Pfam" id="PF00062">
    <property type="entry name" value="Lys"/>
    <property type="match status" value="1"/>
</dbReference>
<dbReference type="InterPro" id="IPR000974">
    <property type="entry name" value="Glyco_hydro_22_lys"/>
</dbReference>
<evidence type="ECO:0000256" key="6">
    <source>
        <dbReference type="ARBA" id="ARBA00022801"/>
    </source>
</evidence>
<dbReference type="Gene3D" id="1.10.530.10">
    <property type="match status" value="1"/>
</dbReference>
<evidence type="ECO:0000256" key="7">
    <source>
        <dbReference type="ARBA" id="ARBA00023157"/>
    </source>
</evidence>
<accession>A0A1S6WMU1</accession>
<dbReference type="PRINTS" id="PR00137">
    <property type="entry name" value="LYSOZYME"/>
</dbReference>
<evidence type="ECO:0000259" key="11">
    <source>
        <dbReference type="PROSITE" id="PS00128"/>
    </source>
</evidence>
<keyword evidence="5" id="KW-0081">Bacteriolytic enzyme</keyword>
<evidence type="ECO:0000256" key="5">
    <source>
        <dbReference type="ARBA" id="ARBA00022638"/>
    </source>
</evidence>
<evidence type="ECO:0000256" key="9">
    <source>
        <dbReference type="RuleBase" id="RU004440"/>
    </source>
</evidence>
<dbReference type="InterPro" id="IPR023346">
    <property type="entry name" value="Lysozyme-like_dom_sf"/>
</dbReference>
<evidence type="ECO:0000256" key="10">
    <source>
        <dbReference type="SAM" id="SignalP"/>
    </source>
</evidence>
<dbReference type="SMR" id="A0A1S6WMU1"/>
<keyword evidence="4" id="KW-0929">Antimicrobial</keyword>
<dbReference type="PANTHER" id="PTHR11407">
    <property type="entry name" value="LYSOZYME C"/>
    <property type="match status" value="1"/>
</dbReference>
<dbReference type="FunFam" id="1.10.530.10:FF:000001">
    <property type="entry name" value="Lysozyme C"/>
    <property type="match status" value="1"/>
</dbReference>
<dbReference type="AlphaFoldDB" id="A0A1S6WMU1"/>
<dbReference type="PROSITE" id="PS51348">
    <property type="entry name" value="GLYCOSYL_HYDROL_F22_2"/>
    <property type="match status" value="1"/>
</dbReference>
<reference evidence="12" key="1">
    <citation type="journal article" date="2017" name="Dev. Comp. Immunol.">
        <title>Analysis on the expression and function of a chicken-type and goose-type lysozymes in Chinese giant salamanders Andrias davidianus.</title>
        <authorList>
            <person name="Yang H."/>
            <person name="Liu R."/>
            <person name="Cui D."/>
            <person name="Liu H."/>
            <person name="Xiong D."/>
            <person name="Liu X."/>
            <person name="Wang L."/>
        </authorList>
    </citation>
    <scope>NUCLEOTIDE SEQUENCE</scope>
</reference>
<comment type="similarity">
    <text evidence="2 9">Belongs to the glycosyl hydrolase 22 family.</text>
</comment>
<feature type="signal peptide" evidence="10">
    <location>
        <begin position="1"/>
        <end position="19"/>
    </location>
</feature>
<comment type="catalytic activity">
    <reaction evidence="1">
        <text>Hydrolysis of (1-&gt;4)-beta-linkages between N-acetylmuramic acid and N-acetyl-D-glucosamine residues in a peptidoglycan and between N-acetyl-D-glucosamine residues in chitodextrins.</text>
        <dbReference type="EC" id="3.2.1.17"/>
    </reaction>
</comment>
<protein>
    <recommendedName>
        <fullName evidence="3">lysozyme</fullName>
        <ecNumber evidence="3">3.2.1.17</ecNumber>
    </recommendedName>
</protein>
<evidence type="ECO:0000313" key="12">
    <source>
        <dbReference type="EMBL" id="AQX17429.1"/>
    </source>
</evidence>
<keyword evidence="8" id="KW-0326">Glycosidase</keyword>
<keyword evidence="6" id="KW-0378">Hydrolase</keyword>
<dbReference type="EMBL" id="KY425591">
    <property type="protein sequence ID" value="AQX17429.1"/>
    <property type="molecule type" value="mRNA"/>
</dbReference>
<sequence>MRALLMILGLSLSLQAAYGKIFERCELAGVMKMLGLDGYRGYSLPNWVCTANYESSFNTRATNFNRGDNSTDYGILQINSHWWCEDGKTPRSKNACQTACSAFLQDDITAAVACAKRVVQDPAGMGAWVAWRTHCKGRDLSPWIKGCKLEIV</sequence>
<evidence type="ECO:0000256" key="2">
    <source>
        <dbReference type="ARBA" id="ARBA00010859"/>
    </source>
</evidence>
<evidence type="ECO:0000256" key="3">
    <source>
        <dbReference type="ARBA" id="ARBA00012732"/>
    </source>
</evidence>